<reference evidence="2 3" key="1">
    <citation type="submission" date="2022-06" db="EMBL/GenBank/DDBJ databases">
        <title>Genomic Encyclopedia of Type Strains, Phase I: the one thousand microbial genomes (KMG-I) project.</title>
        <authorList>
            <person name="Kyrpides N."/>
        </authorList>
    </citation>
    <scope>NUCLEOTIDE SEQUENCE [LARGE SCALE GENOMIC DNA]</scope>
    <source>
        <strain evidence="2 3">DSM 43889</strain>
    </source>
</reference>
<evidence type="ECO:0000256" key="1">
    <source>
        <dbReference type="SAM" id="MobiDB-lite"/>
    </source>
</evidence>
<name>A0ABT1JHT8_ACTCY</name>
<dbReference type="RefSeq" id="WP_155886087.1">
    <property type="nucleotide sequence ID" value="NZ_AUBJ02000001.1"/>
</dbReference>
<proteinExistence type="predicted"/>
<feature type="region of interest" description="Disordered" evidence="1">
    <location>
        <begin position="146"/>
        <end position="224"/>
    </location>
</feature>
<dbReference type="InterPro" id="IPR006311">
    <property type="entry name" value="TAT_signal"/>
</dbReference>
<accession>A0ABT1JHT8</accession>
<evidence type="ECO:0000313" key="3">
    <source>
        <dbReference type="Proteomes" id="UP000791080"/>
    </source>
</evidence>
<evidence type="ECO:0000313" key="2">
    <source>
        <dbReference type="EMBL" id="MCP2331738.1"/>
    </source>
</evidence>
<protein>
    <submittedName>
        <fullName evidence="2">Uncharacterized protein</fullName>
    </submittedName>
</protein>
<organism evidence="2 3">
    <name type="scientific">Actinoalloteichus caeruleus DSM 43889</name>
    <dbReference type="NCBI Taxonomy" id="1120930"/>
    <lineage>
        <taxon>Bacteria</taxon>
        <taxon>Bacillati</taxon>
        <taxon>Actinomycetota</taxon>
        <taxon>Actinomycetes</taxon>
        <taxon>Pseudonocardiales</taxon>
        <taxon>Pseudonocardiaceae</taxon>
        <taxon>Actinoalloteichus</taxon>
        <taxon>Actinoalloteichus cyanogriseus</taxon>
    </lineage>
</organism>
<sequence length="224" mass="23837">MKTPDEKTSCSTVRRHARGATAAVLGAAVAAGVLLVPTASADQDEGNARLLPRPLNSLLDTTQERFHAQVVVNGEVVWEQTGETSDWTISSTEDNVVVGGPVHDAAQCDNEVSPTSRLSLLQGVWTLADFLTGLTTLICQELDSGTAEGTDPATAGETTTLPEDAPGRWWQNSAGWDLPWWARTPDAERRPEDTGSSTTPERDAEEDQRGTAGPVEDGTTTRVG</sequence>
<dbReference type="EMBL" id="AUBJ02000001">
    <property type="protein sequence ID" value="MCP2331738.1"/>
    <property type="molecule type" value="Genomic_DNA"/>
</dbReference>
<dbReference type="Proteomes" id="UP000791080">
    <property type="component" value="Unassembled WGS sequence"/>
</dbReference>
<comment type="caution">
    <text evidence="2">The sequence shown here is derived from an EMBL/GenBank/DDBJ whole genome shotgun (WGS) entry which is preliminary data.</text>
</comment>
<gene>
    <name evidence="2" type="ORF">G443_002008</name>
</gene>
<keyword evidence="3" id="KW-1185">Reference proteome</keyword>
<dbReference type="PROSITE" id="PS51318">
    <property type="entry name" value="TAT"/>
    <property type="match status" value="1"/>
</dbReference>